<evidence type="ECO:0000256" key="2">
    <source>
        <dbReference type="SAM" id="Phobius"/>
    </source>
</evidence>
<dbReference type="PROSITE" id="PS50878">
    <property type="entry name" value="RT_POL"/>
    <property type="match status" value="1"/>
</dbReference>
<protein>
    <recommendedName>
        <fullName evidence="3">Reverse transcriptase domain-containing protein</fullName>
    </recommendedName>
</protein>
<dbReference type="GO" id="GO:0006281">
    <property type="term" value="P:DNA repair"/>
    <property type="evidence" value="ECO:0007669"/>
    <property type="project" value="InterPro"/>
</dbReference>
<reference evidence="4 5" key="1">
    <citation type="journal article" date="2021" name="Commun. Biol.">
        <title>The genome of Shorea leprosula (Dipterocarpaceae) highlights the ecological relevance of drought in aseasonal tropical rainforests.</title>
        <authorList>
            <person name="Ng K.K.S."/>
            <person name="Kobayashi M.J."/>
            <person name="Fawcett J.A."/>
            <person name="Hatakeyama M."/>
            <person name="Paape T."/>
            <person name="Ng C.H."/>
            <person name="Ang C.C."/>
            <person name="Tnah L.H."/>
            <person name="Lee C.T."/>
            <person name="Nishiyama T."/>
            <person name="Sese J."/>
            <person name="O'Brien M.J."/>
            <person name="Copetti D."/>
            <person name="Mohd Noor M.I."/>
            <person name="Ong R.C."/>
            <person name="Putra M."/>
            <person name="Sireger I.Z."/>
            <person name="Indrioko S."/>
            <person name="Kosugi Y."/>
            <person name="Izuno A."/>
            <person name="Isagi Y."/>
            <person name="Lee S.L."/>
            <person name="Shimizu K.K."/>
        </authorList>
    </citation>
    <scope>NUCLEOTIDE SEQUENCE [LARGE SCALE GENOMIC DNA]</scope>
    <source>
        <strain evidence="4">214</strain>
    </source>
</reference>
<keyword evidence="5" id="KW-1185">Reference proteome</keyword>
<dbReference type="GO" id="GO:0003677">
    <property type="term" value="F:DNA binding"/>
    <property type="evidence" value="ECO:0007669"/>
    <property type="project" value="InterPro"/>
</dbReference>
<feature type="region of interest" description="Disordered" evidence="1">
    <location>
        <begin position="309"/>
        <end position="344"/>
    </location>
</feature>
<keyword evidence="2" id="KW-1133">Transmembrane helix</keyword>
<feature type="transmembrane region" description="Helical" evidence="2">
    <location>
        <begin position="1266"/>
        <end position="1287"/>
    </location>
</feature>
<feature type="compositionally biased region" description="Basic and acidic residues" evidence="1">
    <location>
        <begin position="404"/>
        <end position="418"/>
    </location>
</feature>
<gene>
    <name evidence="4" type="ORF">SLEP1_g17145</name>
</gene>
<dbReference type="GO" id="GO:0004519">
    <property type="term" value="F:endonuclease activity"/>
    <property type="evidence" value="ECO:0007669"/>
    <property type="project" value="InterPro"/>
</dbReference>
<feature type="region of interest" description="Disordered" evidence="1">
    <location>
        <begin position="356"/>
        <end position="429"/>
    </location>
</feature>
<evidence type="ECO:0000313" key="5">
    <source>
        <dbReference type="Proteomes" id="UP001054252"/>
    </source>
</evidence>
<dbReference type="SUPFAM" id="SSF56219">
    <property type="entry name" value="DNase I-like"/>
    <property type="match status" value="1"/>
</dbReference>
<dbReference type="PANTHER" id="PTHR31635">
    <property type="entry name" value="REVERSE TRANSCRIPTASE DOMAIN-CONTAINING PROTEIN-RELATED"/>
    <property type="match status" value="1"/>
</dbReference>
<dbReference type="InterPro" id="IPR043502">
    <property type="entry name" value="DNA/RNA_pol_sf"/>
</dbReference>
<sequence length="1346" mass="154487">MHVMGIKKQWRKSKVNQEQWQGLEVMAEEEDLRWLQDCFVGTVKSPETISTLQDKFLMEGYFFAKVTPMGGRLVLLSSVDHEELKDLVDNGKDWLAQWFSDVRPWKPTEVAFERFTWLRCQGVPVHIWRSSFFETVAHLFEKFISLDDSTIKKKRLDLAKILILTPVQENIQRVLRVKVGRIIFQIHVNEEIGVDNLFSLRSDFILISDGVSTSEKWSDESSGDFNEDDKWDGNWQLSEEDEEVQQLPEMAEIAPVESERSLNLSMEEVKISEKICVHEGSLNAACQNSNSLAADEELEVNDSGAALENTLKSSEDKRSGSRHLNNGDPNPYCHPNSSQGPSQKTFALGQSSLIQVGAKPKGDDKGDNEKAELIDKKRNKKVESATQSKYAVKLSKGVSPSRNLGEEKGIPDESPRSQEEEDRQTQPFWEGLASEDEILQSRAERLARDKKRKKQMERRMRKWIEVRWQKRKESKKQILSKDADNRRGDAPIVQTEPPTQRPELKNSCWREVEEIWSLGKQLGLVDKKNAEEIILRLKEMEERDRAALATQKATAKGMGDSKKRRGLRDLIRREGADIVFIQESKMEVCDDRKCKYVWGGDNCRWVMKAAHGKSGGILCLWNSNLFELSKDLVGSGFCGMYGFWGVDKLPCYFLNVYAPCDSLGKQLLWKEILDLTEVSDGGNWCIGGDFNAIRSREEKRGRHFNNTAMRDFNSFIDEAGLEDLPMTGKKFTWFKTDGSAMSRLDRFLVSTGFLINFPDLIQKEWNREVFGHIDRNLEKIRCEIKNLDDKAENGELSETEIEQRRSYFQQVWEWNSRKDSLLCQKSRQKWLQEGDANSKYFHGCIVKRRRRNGIEGVVKNEAWVEEVPEVKKVIKEFFELKFQEQEWDRPSLELNQLKQLSPEDNSWLTAEFSKEEVKAAVWNCNGSKSPGPDGFNFNFIKKMWPTIKQDIVDFVKKFWANGRLVKGSNSSFIVLIPKKESPQGLGDYRPISLVGCLYKIISKLLANRLRKVMPTIISQNQSAFVGKRFIADGIVIANEIIHEAKKRRRPTLIFKADFEKAYDSVNWKFLELMMEKFGFCLKWRKWIKECLSTSSVSVLVNGSPTAEFSMEKGLRQGDPLAPFLFLLVAEALNELIYKAKELNLYKGVEMGEERLEVTHLQFADDSIFFCDASDLNIKAIKGILRTFELVSGLKVNFFKSALYGINVKAEDISKWAESLNCMVGDIPFKYLGVPVGANPRKFSTWAPIIDCLRLKLSGWKCESLSFGGRIVLLNVVLSSIPVYFFAIMRAPIKDLEKLLKECKLMKGKQDFWSWKHDSKGNYSTKSAYSLLNNSIEEPGSIQFNKI</sequence>
<dbReference type="Pfam" id="PF03372">
    <property type="entry name" value="Exo_endo_phos"/>
    <property type="match status" value="1"/>
</dbReference>
<dbReference type="PROSITE" id="PS00726">
    <property type="entry name" value="AP_NUCLEASE_F1_1"/>
    <property type="match status" value="1"/>
</dbReference>
<keyword evidence="2" id="KW-0472">Membrane</keyword>
<dbReference type="Proteomes" id="UP001054252">
    <property type="component" value="Unassembled WGS sequence"/>
</dbReference>
<evidence type="ECO:0000313" key="4">
    <source>
        <dbReference type="EMBL" id="GKV05101.1"/>
    </source>
</evidence>
<dbReference type="CDD" id="cd01650">
    <property type="entry name" value="RT_nLTR_like"/>
    <property type="match status" value="1"/>
</dbReference>
<feature type="compositionally biased region" description="Basic and acidic residues" evidence="1">
    <location>
        <begin position="475"/>
        <end position="489"/>
    </location>
</feature>
<feature type="compositionally biased region" description="Basic and acidic residues" evidence="1">
    <location>
        <begin position="360"/>
        <end position="376"/>
    </location>
</feature>
<evidence type="ECO:0000256" key="1">
    <source>
        <dbReference type="SAM" id="MobiDB-lite"/>
    </source>
</evidence>
<dbReference type="SUPFAM" id="SSF56672">
    <property type="entry name" value="DNA/RNA polymerases"/>
    <property type="match status" value="1"/>
</dbReference>
<dbReference type="InterPro" id="IPR005135">
    <property type="entry name" value="Endo/exonuclease/phosphatase"/>
</dbReference>
<dbReference type="InterPro" id="IPR020847">
    <property type="entry name" value="AP_endonuclease_F1_BS"/>
</dbReference>
<comment type="caution">
    <text evidence="4">The sequence shown here is derived from an EMBL/GenBank/DDBJ whole genome shotgun (WGS) entry which is preliminary data.</text>
</comment>
<dbReference type="InterPro" id="IPR000477">
    <property type="entry name" value="RT_dom"/>
</dbReference>
<accession>A0AAV5J2F1</accession>
<dbReference type="EMBL" id="BPVZ01000022">
    <property type="protein sequence ID" value="GKV05101.1"/>
    <property type="molecule type" value="Genomic_DNA"/>
</dbReference>
<dbReference type="Pfam" id="PF00078">
    <property type="entry name" value="RVT_1"/>
    <property type="match status" value="1"/>
</dbReference>
<feature type="domain" description="Reverse transcriptase" evidence="3">
    <location>
        <begin position="957"/>
        <end position="1235"/>
    </location>
</feature>
<dbReference type="InterPro" id="IPR036691">
    <property type="entry name" value="Endo/exonu/phosph_ase_sf"/>
</dbReference>
<dbReference type="Gene3D" id="3.60.10.10">
    <property type="entry name" value="Endonuclease/exonuclease/phosphatase"/>
    <property type="match status" value="1"/>
</dbReference>
<name>A0AAV5J2F1_9ROSI</name>
<feature type="region of interest" description="Disordered" evidence="1">
    <location>
        <begin position="474"/>
        <end position="504"/>
    </location>
</feature>
<organism evidence="4 5">
    <name type="scientific">Rubroshorea leprosula</name>
    <dbReference type="NCBI Taxonomy" id="152421"/>
    <lineage>
        <taxon>Eukaryota</taxon>
        <taxon>Viridiplantae</taxon>
        <taxon>Streptophyta</taxon>
        <taxon>Embryophyta</taxon>
        <taxon>Tracheophyta</taxon>
        <taxon>Spermatophyta</taxon>
        <taxon>Magnoliopsida</taxon>
        <taxon>eudicotyledons</taxon>
        <taxon>Gunneridae</taxon>
        <taxon>Pentapetalae</taxon>
        <taxon>rosids</taxon>
        <taxon>malvids</taxon>
        <taxon>Malvales</taxon>
        <taxon>Dipterocarpaceae</taxon>
        <taxon>Rubroshorea</taxon>
    </lineage>
</organism>
<keyword evidence="2" id="KW-0812">Transmembrane</keyword>
<dbReference type="PANTHER" id="PTHR31635:SF196">
    <property type="entry name" value="REVERSE TRANSCRIPTASE DOMAIN-CONTAINING PROTEIN-RELATED"/>
    <property type="match status" value="1"/>
</dbReference>
<evidence type="ECO:0000259" key="3">
    <source>
        <dbReference type="PROSITE" id="PS50878"/>
    </source>
</evidence>
<feature type="compositionally biased region" description="Polar residues" evidence="1">
    <location>
        <begin position="335"/>
        <end position="344"/>
    </location>
</feature>
<proteinExistence type="predicted"/>